<accession>A0AAV2SRJ9</accession>
<name>A0AAV2SRJ9_MEGNR</name>
<evidence type="ECO:0000256" key="5">
    <source>
        <dbReference type="ARBA" id="ARBA00022833"/>
    </source>
</evidence>
<proteinExistence type="predicted"/>
<evidence type="ECO:0000313" key="11">
    <source>
        <dbReference type="EMBL" id="CAL4228470.1"/>
    </source>
</evidence>
<keyword evidence="12" id="KW-1185">Reference proteome</keyword>
<dbReference type="PROSITE" id="PS00028">
    <property type="entry name" value="ZINC_FINGER_C2H2_1"/>
    <property type="match status" value="1"/>
</dbReference>
<evidence type="ECO:0000256" key="1">
    <source>
        <dbReference type="ARBA" id="ARBA00004123"/>
    </source>
</evidence>
<keyword evidence="8" id="KW-0539">Nucleus</keyword>
<evidence type="ECO:0000256" key="9">
    <source>
        <dbReference type="PROSITE-ProRule" id="PRU00042"/>
    </source>
</evidence>
<comment type="subcellular location">
    <subcellularLocation>
        <location evidence="1">Nucleus</location>
    </subcellularLocation>
</comment>
<keyword evidence="2" id="KW-0479">Metal-binding</keyword>
<dbReference type="EMBL" id="CAXKWB010105661">
    <property type="protein sequence ID" value="CAL4228470.1"/>
    <property type="molecule type" value="Genomic_DNA"/>
</dbReference>
<dbReference type="InterPro" id="IPR013087">
    <property type="entry name" value="Znf_C2H2_type"/>
</dbReference>
<feature type="non-terminal residue" evidence="11">
    <location>
        <position position="1"/>
    </location>
</feature>
<feature type="non-terminal residue" evidence="11">
    <location>
        <position position="123"/>
    </location>
</feature>
<gene>
    <name evidence="11" type="ORF">MNOR_LOCUS39601</name>
</gene>
<dbReference type="GO" id="GO:0000978">
    <property type="term" value="F:RNA polymerase II cis-regulatory region sequence-specific DNA binding"/>
    <property type="evidence" value="ECO:0007669"/>
    <property type="project" value="TreeGrafter"/>
</dbReference>
<keyword evidence="6" id="KW-0805">Transcription regulation</keyword>
<dbReference type="InterPro" id="IPR036236">
    <property type="entry name" value="Znf_C2H2_sf"/>
</dbReference>
<dbReference type="Proteomes" id="UP001497623">
    <property type="component" value="Unassembled WGS sequence"/>
</dbReference>
<organism evidence="11 12">
    <name type="scientific">Meganyctiphanes norvegica</name>
    <name type="common">Northern krill</name>
    <name type="synonym">Thysanopoda norvegica</name>
    <dbReference type="NCBI Taxonomy" id="48144"/>
    <lineage>
        <taxon>Eukaryota</taxon>
        <taxon>Metazoa</taxon>
        <taxon>Ecdysozoa</taxon>
        <taxon>Arthropoda</taxon>
        <taxon>Crustacea</taxon>
        <taxon>Multicrustacea</taxon>
        <taxon>Malacostraca</taxon>
        <taxon>Eumalacostraca</taxon>
        <taxon>Eucarida</taxon>
        <taxon>Euphausiacea</taxon>
        <taxon>Euphausiidae</taxon>
        <taxon>Meganyctiphanes</taxon>
    </lineage>
</organism>
<feature type="domain" description="C2H2-type" evidence="10">
    <location>
        <begin position="17"/>
        <end position="40"/>
    </location>
</feature>
<dbReference type="GO" id="GO:0001227">
    <property type="term" value="F:DNA-binding transcription repressor activity, RNA polymerase II-specific"/>
    <property type="evidence" value="ECO:0007669"/>
    <property type="project" value="TreeGrafter"/>
</dbReference>
<sequence>RSALIKHLRTHTGEKPYQCNLCDKTFPCNKFLIIHQRTHTTVLDQHPYSLESCIRKRPRNEEYWVTNMAKKARNLGQEYTSRRTGKVVKAREVGPDCRCNLKCFERVGIEISTTFLLSIMRME</sequence>
<dbReference type="AlphaFoldDB" id="A0AAV2SRJ9"/>
<protein>
    <recommendedName>
        <fullName evidence="10">C2H2-type domain-containing protein</fullName>
    </recommendedName>
</protein>
<dbReference type="PANTHER" id="PTHR24399:SF23">
    <property type="entry name" value="C2H2-TYPE DOMAIN-CONTAINING PROTEIN"/>
    <property type="match status" value="1"/>
</dbReference>
<dbReference type="PANTHER" id="PTHR24399">
    <property type="entry name" value="ZINC FINGER AND BTB DOMAIN-CONTAINING"/>
    <property type="match status" value="1"/>
</dbReference>
<keyword evidence="7" id="KW-0804">Transcription</keyword>
<evidence type="ECO:0000256" key="3">
    <source>
        <dbReference type="ARBA" id="ARBA00022737"/>
    </source>
</evidence>
<dbReference type="PROSITE" id="PS50157">
    <property type="entry name" value="ZINC_FINGER_C2H2_2"/>
    <property type="match status" value="2"/>
</dbReference>
<evidence type="ECO:0000256" key="2">
    <source>
        <dbReference type="ARBA" id="ARBA00022723"/>
    </source>
</evidence>
<dbReference type="GO" id="GO:0005654">
    <property type="term" value="C:nucleoplasm"/>
    <property type="evidence" value="ECO:0007669"/>
    <property type="project" value="TreeGrafter"/>
</dbReference>
<evidence type="ECO:0000256" key="8">
    <source>
        <dbReference type="ARBA" id="ARBA00023242"/>
    </source>
</evidence>
<feature type="domain" description="C2H2-type" evidence="10">
    <location>
        <begin position="1"/>
        <end position="16"/>
    </location>
</feature>
<comment type="caution">
    <text evidence="11">The sequence shown here is derived from an EMBL/GenBank/DDBJ whole genome shotgun (WGS) entry which is preliminary data.</text>
</comment>
<dbReference type="FunFam" id="3.30.160.60:FF:000688">
    <property type="entry name" value="zinc finger protein 197 isoform X1"/>
    <property type="match status" value="1"/>
</dbReference>
<dbReference type="Gene3D" id="3.30.160.60">
    <property type="entry name" value="Classic Zinc Finger"/>
    <property type="match status" value="2"/>
</dbReference>
<reference evidence="11 12" key="1">
    <citation type="submission" date="2024-05" db="EMBL/GenBank/DDBJ databases">
        <authorList>
            <person name="Wallberg A."/>
        </authorList>
    </citation>
    <scope>NUCLEOTIDE SEQUENCE [LARGE SCALE GENOMIC DNA]</scope>
</reference>
<evidence type="ECO:0000256" key="4">
    <source>
        <dbReference type="ARBA" id="ARBA00022771"/>
    </source>
</evidence>
<keyword evidence="5" id="KW-0862">Zinc</keyword>
<dbReference type="SUPFAM" id="SSF57667">
    <property type="entry name" value="beta-beta-alpha zinc fingers"/>
    <property type="match status" value="1"/>
</dbReference>
<evidence type="ECO:0000256" key="6">
    <source>
        <dbReference type="ARBA" id="ARBA00023015"/>
    </source>
</evidence>
<evidence type="ECO:0000259" key="10">
    <source>
        <dbReference type="PROSITE" id="PS50157"/>
    </source>
</evidence>
<keyword evidence="4 9" id="KW-0863">Zinc-finger</keyword>
<dbReference type="GO" id="GO:0008270">
    <property type="term" value="F:zinc ion binding"/>
    <property type="evidence" value="ECO:0007669"/>
    <property type="project" value="UniProtKB-KW"/>
</dbReference>
<evidence type="ECO:0000313" key="12">
    <source>
        <dbReference type="Proteomes" id="UP001497623"/>
    </source>
</evidence>
<keyword evidence="3" id="KW-0677">Repeat</keyword>
<evidence type="ECO:0000256" key="7">
    <source>
        <dbReference type="ARBA" id="ARBA00023163"/>
    </source>
</evidence>